<feature type="region of interest" description="Disordered" evidence="1">
    <location>
        <begin position="194"/>
        <end position="224"/>
    </location>
</feature>
<organism evidence="3 4">
    <name type="scientific">Rhodotorula graminis (strain WP1)</name>
    <dbReference type="NCBI Taxonomy" id="578459"/>
    <lineage>
        <taxon>Eukaryota</taxon>
        <taxon>Fungi</taxon>
        <taxon>Dikarya</taxon>
        <taxon>Basidiomycota</taxon>
        <taxon>Pucciniomycotina</taxon>
        <taxon>Microbotryomycetes</taxon>
        <taxon>Sporidiobolales</taxon>
        <taxon>Sporidiobolaceae</taxon>
        <taxon>Rhodotorula</taxon>
    </lineage>
</organism>
<evidence type="ECO:0008006" key="5">
    <source>
        <dbReference type="Google" id="ProtNLM"/>
    </source>
</evidence>
<dbReference type="RefSeq" id="XP_018268568.1">
    <property type="nucleotide sequence ID" value="XM_018419112.1"/>
</dbReference>
<dbReference type="Proteomes" id="UP000053890">
    <property type="component" value="Unassembled WGS sequence"/>
</dbReference>
<dbReference type="AlphaFoldDB" id="A0A0P9ELB6"/>
<evidence type="ECO:0000313" key="3">
    <source>
        <dbReference type="EMBL" id="KPV72519.1"/>
    </source>
</evidence>
<keyword evidence="2" id="KW-0732">Signal</keyword>
<proteinExistence type="predicted"/>
<evidence type="ECO:0000256" key="1">
    <source>
        <dbReference type="SAM" id="MobiDB-lite"/>
    </source>
</evidence>
<dbReference type="OrthoDB" id="2536142at2759"/>
<evidence type="ECO:0000256" key="2">
    <source>
        <dbReference type="SAM" id="SignalP"/>
    </source>
</evidence>
<evidence type="ECO:0000313" key="4">
    <source>
        <dbReference type="Proteomes" id="UP000053890"/>
    </source>
</evidence>
<protein>
    <recommendedName>
        <fullName evidence="5">Ricin B lectin domain-containing protein</fullName>
    </recommendedName>
</protein>
<name>A0A0P9ELB6_RHOGW</name>
<dbReference type="OMA" id="DHLTDMA"/>
<reference evidence="3 4" key="1">
    <citation type="journal article" date="2015" name="Front. Microbiol.">
        <title>Genome sequence of the plant growth promoting endophytic yeast Rhodotorula graminis WP1.</title>
        <authorList>
            <person name="Firrincieli A."/>
            <person name="Otillar R."/>
            <person name="Salamov A."/>
            <person name="Schmutz J."/>
            <person name="Khan Z."/>
            <person name="Redman R.S."/>
            <person name="Fleck N.D."/>
            <person name="Lindquist E."/>
            <person name="Grigoriev I.V."/>
            <person name="Doty S.L."/>
        </authorList>
    </citation>
    <scope>NUCLEOTIDE SEQUENCE [LARGE SCALE GENOMIC DNA]</scope>
    <source>
        <strain evidence="3 4">WP1</strain>
    </source>
</reference>
<gene>
    <name evidence="3" type="ORF">RHOBADRAFT_66888</name>
</gene>
<sequence length="343" mass="36647">MLTTTTSLALLGLASTAVNAAGIVDNLQLFSKLTSLAATHYEGEYKIQNVATGDYLHFDRPADTTNLVTSSSPNTVTLGHDSAYGQSGVKWDTWTGTYITGMSKCVSAQWDADLGVDGAAVSYACKVGGASDGSDSLEVAKQFWKLVPCGSSSSSSEDDSSSSDDVADTDNSVQFNAASSSSGSKLAAHADFSASSSSSSSEDDSAPTTTSSASAPSKSVDKHDRSTWVCRHDGKWLARHYRYVTEAGHVECKDELEAYWASQKRRMARRSRVAHGAAVDTAVARREKRDDSTYCIIAVDHLTDMATRALTPDHISTFGGYSSLKLAEWNENDSSQHWRITSA</sequence>
<keyword evidence="4" id="KW-1185">Reference proteome</keyword>
<feature type="compositionally biased region" description="Low complexity" evidence="1">
    <location>
        <begin position="194"/>
        <end position="218"/>
    </location>
</feature>
<feature type="signal peptide" evidence="2">
    <location>
        <begin position="1"/>
        <end position="20"/>
    </location>
</feature>
<accession>A0A0P9ELB6</accession>
<feature type="chain" id="PRO_5006156660" description="Ricin B lectin domain-containing protein" evidence="2">
    <location>
        <begin position="21"/>
        <end position="343"/>
    </location>
</feature>
<dbReference type="GeneID" id="28979558"/>
<dbReference type="EMBL" id="KQ474086">
    <property type="protein sequence ID" value="KPV72519.1"/>
    <property type="molecule type" value="Genomic_DNA"/>
</dbReference>